<evidence type="ECO:0000256" key="2">
    <source>
        <dbReference type="ARBA" id="ARBA00008108"/>
    </source>
</evidence>
<keyword evidence="3" id="KW-0812">Transmembrane</keyword>
<feature type="compositionally biased region" description="Polar residues" evidence="7">
    <location>
        <begin position="12"/>
        <end position="24"/>
    </location>
</feature>
<name>A0ABQ9FX48_TEGGR</name>
<keyword evidence="6" id="KW-0472">Membrane</keyword>
<evidence type="ECO:0000256" key="6">
    <source>
        <dbReference type="ARBA" id="ARBA00023136"/>
    </source>
</evidence>
<protein>
    <submittedName>
        <fullName evidence="8">Uncharacterized protein</fullName>
    </submittedName>
</protein>
<proteinExistence type="inferred from homology"/>
<keyword evidence="4" id="KW-1133">Transmembrane helix</keyword>
<evidence type="ECO:0000256" key="3">
    <source>
        <dbReference type="ARBA" id="ARBA00022692"/>
    </source>
</evidence>
<dbReference type="Pfam" id="PF10267">
    <property type="entry name" value="Tmemb_cc2"/>
    <property type="match status" value="2"/>
</dbReference>
<gene>
    <name evidence="8" type="ORF">KUTeg_000290</name>
</gene>
<evidence type="ECO:0000313" key="9">
    <source>
        <dbReference type="Proteomes" id="UP001217089"/>
    </source>
</evidence>
<dbReference type="EMBL" id="JARBDR010000018">
    <property type="protein sequence ID" value="KAJ8321819.1"/>
    <property type="molecule type" value="Genomic_DNA"/>
</dbReference>
<evidence type="ECO:0000256" key="1">
    <source>
        <dbReference type="ARBA" id="ARBA00004370"/>
    </source>
</evidence>
<feature type="region of interest" description="Disordered" evidence="7">
    <location>
        <begin position="1"/>
        <end position="24"/>
    </location>
</feature>
<comment type="subcellular location">
    <subcellularLocation>
        <location evidence="1">Membrane</location>
    </subcellularLocation>
</comment>
<accession>A0ABQ9FX48</accession>
<sequence length="234" mass="27118">MEVQGSGLGAHSSPQSASHNTSQQIPVITQISLDPILHELMESKEQQIKLHNSLSVLTEEFQSYKSTVQQEISLLKHLLEIESVRSERLEEQINDMTELHQNESTGKAQSIEEKGMFKNSNEERFTRIISVQQDISSMEEKIEYRLDERTSDIHDLLENCQTRVTKMELQQQQQQIISMEMVESATFRTLLTKARILSTSVLIFSIVMTWRNWDSIAQLIITIWQYIVDILPQR</sequence>
<reference evidence="8 9" key="1">
    <citation type="submission" date="2022-12" db="EMBL/GenBank/DDBJ databases">
        <title>Chromosome-level genome of Tegillarca granosa.</title>
        <authorList>
            <person name="Kim J."/>
        </authorList>
    </citation>
    <scope>NUCLEOTIDE SEQUENCE [LARGE SCALE GENOMIC DNA]</scope>
    <source>
        <strain evidence="8">Teg-2019</strain>
        <tissue evidence="8">Adductor muscle</tissue>
    </source>
</reference>
<dbReference type="PANTHER" id="PTHR17613">
    <property type="entry name" value="CEREBRAL PROTEIN-11-RELATED"/>
    <property type="match status" value="1"/>
</dbReference>
<evidence type="ECO:0000256" key="5">
    <source>
        <dbReference type="ARBA" id="ARBA00023054"/>
    </source>
</evidence>
<evidence type="ECO:0000313" key="8">
    <source>
        <dbReference type="EMBL" id="KAJ8321819.1"/>
    </source>
</evidence>
<comment type="similarity">
    <text evidence="2">Belongs to the TEX28 family.</text>
</comment>
<evidence type="ECO:0000256" key="7">
    <source>
        <dbReference type="SAM" id="MobiDB-lite"/>
    </source>
</evidence>
<evidence type="ECO:0000256" key="4">
    <source>
        <dbReference type="ARBA" id="ARBA00022989"/>
    </source>
</evidence>
<organism evidence="8 9">
    <name type="scientific">Tegillarca granosa</name>
    <name type="common">Malaysian cockle</name>
    <name type="synonym">Anadara granosa</name>
    <dbReference type="NCBI Taxonomy" id="220873"/>
    <lineage>
        <taxon>Eukaryota</taxon>
        <taxon>Metazoa</taxon>
        <taxon>Spiralia</taxon>
        <taxon>Lophotrochozoa</taxon>
        <taxon>Mollusca</taxon>
        <taxon>Bivalvia</taxon>
        <taxon>Autobranchia</taxon>
        <taxon>Pteriomorphia</taxon>
        <taxon>Arcoida</taxon>
        <taxon>Arcoidea</taxon>
        <taxon>Arcidae</taxon>
        <taxon>Tegillarca</taxon>
    </lineage>
</organism>
<dbReference type="Proteomes" id="UP001217089">
    <property type="component" value="Unassembled WGS sequence"/>
</dbReference>
<dbReference type="PANTHER" id="PTHR17613:SF14">
    <property type="entry name" value="DEMENTIN, ISOFORM H"/>
    <property type="match status" value="1"/>
</dbReference>
<keyword evidence="5" id="KW-0175">Coiled coil</keyword>
<keyword evidence="9" id="KW-1185">Reference proteome</keyword>
<dbReference type="InterPro" id="IPR019394">
    <property type="entry name" value="TEX28/TMCC"/>
</dbReference>
<comment type="caution">
    <text evidence="8">The sequence shown here is derived from an EMBL/GenBank/DDBJ whole genome shotgun (WGS) entry which is preliminary data.</text>
</comment>